<dbReference type="PANTHER" id="PTHR42770:SF16">
    <property type="entry name" value="AMINO ACID PERMEASE"/>
    <property type="match status" value="1"/>
</dbReference>
<feature type="transmembrane region" description="Helical" evidence="6">
    <location>
        <begin position="372"/>
        <end position="399"/>
    </location>
</feature>
<dbReference type="InterPro" id="IPR050367">
    <property type="entry name" value="APC_superfamily"/>
</dbReference>
<dbReference type="PIRSF" id="PIRSF006060">
    <property type="entry name" value="AA_transporter"/>
    <property type="match status" value="1"/>
</dbReference>
<evidence type="ECO:0000256" key="4">
    <source>
        <dbReference type="ARBA" id="ARBA00023136"/>
    </source>
</evidence>
<dbReference type="GO" id="GO:0055085">
    <property type="term" value="P:transmembrane transport"/>
    <property type="evidence" value="ECO:0007669"/>
    <property type="project" value="InterPro"/>
</dbReference>
<reference evidence="8 9" key="1">
    <citation type="submission" date="2017-09" db="EMBL/GenBank/DDBJ databases">
        <authorList>
            <person name="Lee N."/>
            <person name="Cho B.-K."/>
        </authorList>
    </citation>
    <scope>NUCLEOTIDE SEQUENCE [LARGE SCALE GENOMIC DNA]</scope>
    <source>
        <strain evidence="8 9">ATCC 27476</strain>
    </source>
</reference>
<evidence type="ECO:0000256" key="1">
    <source>
        <dbReference type="ARBA" id="ARBA00004141"/>
    </source>
</evidence>
<evidence type="ECO:0000259" key="7">
    <source>
        <dbReference type="Pfam" id="PF00324"/>
    </source>
</evidence>
<dbReference type="RefSeq" id="WP_150529027.1">
    <property type="nucleotide sequence ID" value="NZ_BNBW01000010.1"/>
</dbReference>
<dbReference type="PANTHER" id="PTHR42770">
    <property type="entry name" value="AMINO ACID TRANSPORTER-RELATED"/>
    <property type="match status" value="1"/>
</dbReference>
<organism evidence="8 9">
    <name type="scientific">Streptomyces vinaceus</name>
    <dbReference type="NCBI Taxonomy" id="1960"/>
    <lineage>
        <taxon>Bacteria</taxon>
        <taxon>Bacillati</taxon>
        <taxon>Actinomycetota</taxon>
        <taxon>Actinomycetes</taxon>
        <taxon>Kitasatosporales</taxon>
        <taxon>Streptomycetaceae</taxon>
        <taxon>Streptomyces</taxon>
    </lineage>
</organism>
<protein>
    <submittedName>
        <fullName evidence="8">APC family permease</fullName>
    </submittedName>
</protein>
<feature type="transmembrane region" description="Helical" evidence="6">
    <location>
        <begin position="296"/>
        <end position="316"/>
    </location>
</feature>
<dbReference type="KEGG" id="svn:CP980_23680"/>
<evidence type="ECO:0000256" key="5">
    <source>
        <dbReference type="SAM" id="MobiDB-lite"/>
    </source>
</evidence>
<feature type="transmembrane region" description="Helical" evidence="6">
    <location>
        <begin position="98"/>
        <end position="121"/>
    </location>
</feature>
<feature type="domain" description="Amino acid permease/ SLC12A" evidence="7">
    <location>
        <begin position="27"/>
        <end position="431"/>
    </location>
</feature>
<feature type="transmembrane region" description="Helical" evidence="6">
    <location>
        <begin position="164"/>
        <end position="185"/>
    </location>
</feature>
<keyword evidence="2 6" id="KW-0812">Transmembrane</keyword>
<dbReference type="Proteomes" id="UP000325563">
    <property type="component" value="Chromosome"/>
</dbReference>
<accession>A0A5J6JC71</accession>
<keyword evidence="9" id="KW-1185">Reference proteome</keyword>
<name>A0A5J6JC71_STRVI</name>
<dbReference type="GeneID" id="95613544"/>
<feature type="transmembrane region" description="Helical" evidence="6">
    <location>
        <begin position="197"/>
        <end position="221"/>
    </location>
</feature>
<evidence type="ECO:0000256" key="2">
    <source>
        <dbReference type="ARBA" id="ARBA00022692"/>
    </source>
</evidence>
<feature type="transmembrane region" description="Helical" evidence="6">
    <location>
        <begin position="25"/>
        <end position="52"/>
    </location>
</feature>
<dbReference type="Gene3D" id="1.20.1740.10">
    <property type="entry name" value="Amino acid/polyamine transporter I"/>
    <property type="match status" value="1"/>
</dbReference>
<dbReference type="GO" id="GO:0016020">
    <property type="term" value="C:membrane"/>
    <property type="evidence" value="ECO:0007669"/>
    <property type="project" value="UniProtKB-SubCell"/>
</dbReference>
<feature type="region of interest" description="Disordered" evidence="5">
    <location>
        <begin position="475"/>
        <end position="515"/>
    </location>
</feature>
<feature type="transmembrane region" description="Helical" evidence="6">
    <location>
        <begin position="411"/>
        <end position="431"/>
    </location>
</feature>
<dbReference type="EMBL" id="CP023692">
    <property type="protein sequence ID" value="QEV47673.1"/>
    <property type="molecule type" value="Genomic_DNA"/>
</dbReference>
<evidence type="ECO:0000313" key="8">
    <source>
        <dbReference type="EMBL" id="QEV47673.1"/>
    </source>
</evidence>
<feature type="transmembrane region" description="Helical" evidence="6">
    <location>
        <begin position="58"/>
        <end position="77"/>
    </location>
</feature>
<comment type="subcellular location">
    <subcellularLocation>
        <location evidence="1">Membrane</location>
        <topology evidence="1">Multi-pass membrane protein</topology>
    </subcellularLocation>
</comment>
<dbReference type="AlphaFoldDB" id="A0A5J6JC71"/>
<keyword evidence="4 6" id="KW-0472">Membrane</keyword>
<feature type="transmembrane region" description="Helical" evidence="6">
    <location>
        <begin position="241"/>
        <end position="261"/>
    </location>
</feature>
<gene>
    <name evidence="8" type="ORF">CP980_23680</name>
</gene>
<keyword evidence="3 6" id="KW-1133">Transmembrane helix</keyword>
<dbReference type="Pfam" id="PF00324">
    <property type="entry name" value="AA_permease"/>
    <property type="match status" value="1"/>
</dbReference>
<proteinExistence type="predicted"/>
<evidence type="ECO:0000256" key="3">
    <source>
        <dbReference type="ARBA" id="ARBA00022989"/>
    </source>
</evidence>
<feature type="transmembrane region" description="Helical" evidence="6">
    <location>
        <begin position="344"/>
        <end position="366"/>
    </location>
</feature>
<dbReference type="InterPro" id="IPR004841">
    <property type="entry name" value="AA-permease/SLC12A_dom"/>
</dbReference>
<evidence type="ECO:0000313" key="9">
    <source>
        <dbReference type="Proteomes" id="UP000325563"/>
    </source>
</evidence>
<sequence length="515" mass="53174">MPATPEPPTDRPPALRRAALGTADISFFVVSAAAPLTVMAGVAPVAILLGGIGAPAGYLLAGLTLAVFAVGFTTMSRHVRSSGGAFYAYVARGLGKRVGIGAALLALVGYNGMEIGVYGLLGTTTADTAHALAGLDVPWLPVSLAGLALIWYGGFRSIDFGAKVLGVLLVAETGILVLLAGGVLLKGGAHGLSAGSFAPGAVLVPGTAAVLAFAFAAFTGFESTVIYRREARDPDRTIPRATYIAVAFLGLFYAFIVWTVIQAFGAEEVVAAAAEDPGGLFFAAITTYVGPWAADLMHLFIVTSVIASLLAFHNAINRYALALAEEGVLPAALGRVHPRHRSPYFAGLVQTALGAVIVLAFALAGADPYQQLLLWVNTPGMIGLMALMLLAAIAVPVYFRRTAHTEGPWRTVVAPIAAALLLAVAICLVVSKVGLFTMASTTVNTVLVALVPAVFLAGLGLAHRLETRRPETYARFAAEPATDVPEGEQPCPLPTPSSPEPASVPSTRPAPRPAR</sequence>
<evidence type="ECO:0000256" key="6">
    <source>
        <dbReference type="SAM" id="Phobius"/>
    </source>
</evidence>
<feature type="transmembrane region" description="Helical" evidence="6">
    <location>
        <begin position="443"/>
        <end position="462"/>
    </location>
</feature>
<feature type="transmembrane region" description="Helical" evidence="6">
    <location>
        <begin position="133"/>
        <end position="152"/>
    </location>
</feature>